<dbReference type="STRING" id="1150625.Q75_16970"/>
<dbReference type="Proteomes" id="UP000074108">
    <property type="component" value="Unassembled WGS sequence"/>
</dbReference>
<feature type="transmembrane region" description="Helical" evidence="1">
    <location>
        <begin position="36"/>
        <end position="56"/>
    </location>
</feature>
<evidence type="ECO:0000256" key="1">
    <source>
        <dbReference type="SAM" id="Phobius"/>
    </source>
</evidence>
<evidence type="ECO:0000313" key="2">
    <source>
        <dbReference type="EMBL" id="KUP04007.1"/>
    </source>
</evidence>
<accession>A0A147K3Z3</accession>
<feature type="transmembrane region" description="Helical" evidence="1">
    <location>
        <begin position="76"/>
        <end position="94"/>
    </location>
</feature>
<feature type="transmembrane region" description="Helical" evidence="1">
    <location>
        <begin position="12"/>
        <end position="29"/>
    </location>
</feature>
<feature type="transmembrane region" description="Helical" evidence="1">
    <location>
        <begin position="106"/>
        <end position="129"/>
    </location>
</feature>
<protein>
    <submittedName>
        <fullName evidence="2">Uncharacterized protein</fullName>
    </submittedName>
</protein>
<comment type="caution">
    <text evidence="2">The sequence shown here is derived from an EMBL/GenBank/DDBJ whole genome shotgun (WGS) entry which is preliminary data.</text>
</comment>
<dbReference type="EMBL" id="LDYG01000057">
    <property type="protein sequence ID" value="KUP04007.1"/>
    <property type="molecule type" value="Genomic_DNA"/>
</dbReference>
<sequence>MILWEKFDSNEWYLLLLLILAYVLFFVLPKRLPSGMTVLFLLWGFAGSTLFDFTIGGGLLDYYRVNDSERYELFDLVLYFTFAPVSYFYVYIWDRLQLARHSFIPYVILWTTMGALMEWISTTTGVISYKDEYEPFYSIPIFLVVQSFTLLLYFWSKEDTDKNKSIYN</sequence>
<dbReference type="PATRIC" id="fig|1150625.3.peg.3564"/>
<keyword evidence="1" id="KW-0812">Transmembrane</keyword>
<keyword evidence="3" id="KW-1185">Reference proteome</keyword>
<name>A0A147K3Z3_9BACI</name>
<feature type="transmembrane region" description="Helical" evidence="1">
    <location>
        <begin position="135"/>
        <end position="155"/>
    </location>
</feature>
<reference evidence="2 3" key="1">
    <citation type="journal article" date="2016" name="Front. Microbiol.">
        <title>Microevolution Analysis of Bacillus coahuilensis Unveils Differences in Phosphorus Acquisition Strategies and Their Regulation.</title>
        <authorList>
            <person name="Gomez-Lunar Z."/>
            <person name="Hernandez-Gonzalez I."/>
            <person name="Rodriguez-Torres M.D."/>
            <person name="Souza V."/>
            <person name="Olmedo-Alvarez G."/>
        </authorList>
    </citation>
    <scope>NUCLEOTIDE SEQUENCE [LARGE SCALE GENOMIC DNA]</scope>
    <source>
        <strain evidence="3">p1.1.43</strain>
    </source>
</reference>
<organism evidence="2 3">
    <name type="scientific">Bacillus coahuilensis p1.1.43</name>
    <dbReference type="NCBI Taxonomy" id="1150625"/>
    <lineage>
        <taxon>Bacteria</taxon>
        <taxon>Bacillati</taxon>
        <taxon>Bacillota</taxon>
        <taxon>Bacilli</taxon>
        <taxon>Bacillales</taxon>
        <taxon>Bacillaceae</taxon>
        <taxon>Bacillus</taxon>
    </lineage>
</organism>
<proteinExistence type="predicted"/>
<evidence type="ECO:0000313" key="3">
    <source>
        <dbReference type="Proteomes" id="UP000074108"/>
    </source>
</evidence>
<keyword evidence="1" id="KW-1133">Transmembrane helix</keyword>
<dbReference type="AlphaFoldDB" id="A0A147K3Z3"/>
<dbReference type="RefSeq" id="WP_059352086.1">
    <property type="nucleotide sequence ID" value="NZ_LDYG01000057.1"/>
</dbReference>
<keyword evidence="1" id="KW-0472">Membrane</keyword>
<gene>
    <name evidence="2" type="ORF">Q75_16970</name>
</gene>
<dbReference type="OrthoDB" id="2618234at2"/>